<comment type="catalytic activity">
    <reaction evidence="7">
        <text>[protein]-dithiol + NADP(+) = [protein]-disulfide + NADPH + H(+)</text>
        <dbReference type="Rhea" id="RHEA:18753"/>
        <dbReference type="Rhea" id="RHEA-COMP:10593"/>
        <dbReference type="Rhea" id="RHEA-COMP:10594"/>
        <dbReference type="ChEBI" id="CHEBI:15378"/>
        <dbReference type="ChEBI" id="CHEBI:29950"/>
        <dbReference type="ChEBI" id="CHEBI:50058"/>
        <dbReference type="ChEBI" id="CHEBI:57783"/>
        <dbReference type="ChEBI" id="CHEBI:58349"/>
        <dbReference type="EC" id="1.8.1.8"/>
    </reaction>
</comment>
<dbReference type="Proteomes" id="UP000095282">
    <property type="component" value="Unplaced"/>
</dbReference>
<evidence type="ECO:0000256" key="4">
    <source>
        <dbReference type="ARBA" id="ARBA00023027"/>
    </source>
</evidence>
<comment type="catalytic activity">
    <reaction evidence="6">
        <text>[protein]-dithiol + NAD(+) = [protein]-disulfide + NADH + H(+)</text>
        <dbReference type="Rhea" id="RHEA:18749"/>
        <dbReference type="Rhea" id="RHEA-COMP:10593"/>
        <dbReference type="Rhea" id="RHEA-COMP:10594"/>
        <dbReference type="ChEBI" id="CHEBI:15378"/>
        <dbReference type="ChEBI" id="CHEBI:29950"/>
        <dbReference type="ChEBI" id="CHEBI:50058"/>
        <dbReference type="ChEBI" id="CHEBI:57540"/>
        <dbReference type="ChEBI" id="CHEBI:57945"/>
        <dbReference type="EC" id="1.8.1.8"/>
    </reaction>
</comment>
<proteinExistence type="inferred from homology"/>
<dbReference type="Pfam" id="PF13905">
    <property type="entry name" value="Thioredoxin_8"/>
    <property type="match status" value="1"/>
</dbReference>
<evidence type="ECO:0000256" key="8">
    <source>
        <dbReference type="SAM" id="MobiDB-lite"/>
    </source>
</evidence>
<feature type="domain" description="Thioredoxin" evidence="9">
    <location>
        <begin position="484"/>
        <end position="635"/>
    </location>
</feature>
<evidence type="ECO:0000256" key="2">
    <source>
        <dbReference type="ARBA" id="ARBA00022737"/>
    </source>
</evidence>
<dbReference type="InterPro" id="IPR013766">
    <property type="entry name" value="Thioredoxin_domain"/>
</dbReference>
<accession>A0A1I7U459</accession>
<feature type="region of interest" description="Disordered" evidence="8">
    <location>
        <begin position="455"/>
        <end position="483"/>
    </location>
</feature>
<sequence length="635" mass="74168">MSGRNSRESDNIIELVSESDESSHEPIDGVTRFSIQWGIHSELIEFVKKKLMESIELQQFITGREVEFLKQYVEKLNVQEDRGHYNNHNELEEMEMSPEDREQALSTATNRLNGMNLKMANLGRREQKACNSISSGIKEFRILNYGGDSSDENRKNYCFNESLLVWKIKLIIRKILGAEMKQEASFWIRESEMAMEKMSETEKETALSYIFEVGSSENVHFITLINKLMDEDDSRVFSHLETLVIKDQGIENYLSHIKVLTGLFKSLVWTNQTHRAKFGQCICELMTLTLGNTELQSEHFSLIREISESFGTELRTVSTSYEQFYSLYQSKSRLFESSHLGISSEQRSTSTPSLPTALLAATTLTPARTSVRNLTIIEHLDGETEDHRTIIERELRRSGRKKRKEEEEEARIRKAEVERLKKEAEELKKKNEEEKKRREEAERKRIEEERIRNEAAEKKRKAEEEKQRQAAEAKRQEEERKQQLKAYRNANPCTFLNATLYRHKEPNRTYNQNVFNGRLVGLYFSGHWCPPSRDFTPVLRDFHAQVEDDFEILFISSDNNEAEMNMYLQQYHGDWFHLEYKCPLGNSLETQLNITTIPNLVILKPNGTIVSKNGWREVQANAQNPRQLINHWKSL</sequence>
<organism evidence="10 11">
    <name type="scientific">Caenorhabditis tropicalis</name>
    <dbReference type="NCBI Taxonomy" id="1561998"/>
    <lineage>
        <taxon>Eukaryota</taxon>
        <taxon>Metazoa</taxon>
        <taxon>Ecdysozoa</taxon>
        <taxon>Nematoda</taxon>
        <taxon>Chromadorea</taxon>
        <taxon>Rhabditida</taxon>
        <taxon>Rhabditina</taxon>
        <taxon>Rhabditomorpha</taxon>
        <taxon>Rhabditoidea</taxon>
        <taxon>Rhabditidae</taxon>
        <taxon>Peloderinae</taxon>
        <taxon>Caenorhabditis</taxon>
    </lineage>
</organism>
<dbReference type="WBParaSite" id="Csp11.Scaffold629.g14665.t1">
    <property type="protein sequence ID" value="Csp11.Scaffold629.g14665.t1"/>
    <property type="gene ID" value="Csp11.Scaffold629.g14665"/>
</dbReference>
<dbReference type="InterPro" id="IPR052259">
    <property type="entry name" value="Nucleoredoxin-like"/>
</dbReference>
<keyword evidence="3" id="KW-0560">Oxidoreductase</keyword>
<dbReference type="GO" id="GO:0047134">
    <property type="term" value="F:protein-disulfide reductase [NAD(P)H] activity"/>
    <property type="evidence" value="ECO:0007669"/>
    <property type="project" value="UniProtKB-EC"/>
</dbReference>
<dbReference type="eggNOG" id="KOG2501">
    <property type="taxonomic scope" value="Eukaryota"/>
</dbReference>
<evidence type="ECO:0000256" key="6">
    <source>
        <dbReference type="ARBA" id="ARBA00047388"/>
    </source>
</evidence>
<evidence type="ECO:0000256" key="1">
    <source>
        <dbReference type="ARBA" id="ARBA00012612"/>
    </source>
</evidence>
<protein>
    <recommendedName>
        <fullName evidence="1">protein-disulfide reductase</fullName>
        <ecNumber evidence="1">1.8.1.8</ecNumber>
    </recommendedName>
</protein>
<keyword evidence="4" id="KW-0520">NAD</keyword>
<comment type="similarity">
    <text evidence="5">Belongs to the nucleoredoxin family.</text>
</comment>
<reference evidence="11" key="1">
    <citation type="submission" date="2016-11" db="UniProtKB">
        <authorList>
            <consortium name="WormBaseParasite"/>
        </authorList>
    </citation>
    <scope>IDENTIFICATION</scope>
</reference>
<dbReference type="SUPFAM" id="SSF52833">
    <property type="entry name" value="Thioredoxin-like"/>
    <property type="match status" value="1"/>
</dbReference>
<keyword evidence="2" id="KW-0677">Repeat</keyword>
<evidence type="ECO:0000256" key="7">
    <source>
        <dbReference type="ARBA" id="ARBA00047804"/>
    </source>
</evidence>
<evidence type="ECO:0000256" key="5">
    <source>
        <dbReference type="ARBA" id="ARBA00025782"/>
    </source>
</evidence>
<dbReference type="AlphaFoldDB" id="A0A1I7U459"/>
<dbReference type="STRING" id="1561998.A0A1I7U459"/>
<evidence type="ECO:0000313" key="11">
    <source>
        <dbReference type="WBParaSite" id="Csp11.Scaffold629.g14665.t1"/>
    </source>
</evidence>
<dbReference type="Gene3D" id="3.40.30.10">
    <property type="entry name" value="Glutaredoxin"/>
    <property type="match status" value="1"/>
</dbReference>
<dbReference type="PANTHER" id="PTHR13871:SF103">
    <property type="entry name" value="THIOREDOXIN DOMAIN-CONTAINING PROTEIN"/>
    <property type="match status" value="1"/>
</dbReference>
<dbReference type="PROSITE" id="PS51352">
    <property type="entry name" value="THIOREDOXIN_2"/>
    <property type="match status" value="1"/>
</dbReference>
<name>A0A1I7U459_9PELO</name>
<evidence type="ECO:0000256" key="3">
    <source>
        <dbReference type="ARBA" id="ARBA00023002"/>
    </source>
</evidence>
<evidence type="ECO:0000313" key="10">
    <source>
        <dbReference type="Proteomes" id="UP000095282"/>
    </source>
</evidence>
<dbReference type="InterPro" id="IPR012336">
    <property type="entry name" value="Thioredoxin-like_fold"/>
</dbReference>
<feature type="compositionally biased region" description="Basic and acidic residues" evidence="8">
    <location>
        <begin position="455"/>
        <end position="482"/>
    </location>
</feature>
<evidence type="ECO:0000259" key="9">
    <source>
        <dbReference type="PROSITE" id="PS51352"/>
    </source>
</evidence>
<dbReference type="PANTHER" id="PTHR13871">
    <property type="entry name" value="THIOREDOXIN"/>
    <property type="match status" value="1"/>
</dbReference>
<keyword evidence="10" id="KW-1185">Reference proteome</keyword>
<dbReference type="InterPro" id="IPR036249">
    <property type="entry name" value="Thioredoxin-like_sf"/>
</dbReference>
<dbReference type="EC" id="1.8.1.8" evidence="1"/>